<accession>A0A1H4SH75</accession>
<keyword evidence="3" id="KW-0804">Transcription</keyword>
<dbReference type="GO" id="GO:0003700">
    <property type="term" value="F:DNA-binding transcription factor activity"/>
    <property type="evidence" value="ECO:0007669"/>
    <property type="project" value="TreeGrafter"/>
</dbReference>
<name>A0A1H4SH75_9BACT</name>
<evidence type="ECO:0000256" key="2">
    <source>
        <dbReference type="ARBA" id="ARBA00023125"/>
    </source>
</evidence>
<dbReference type="Proteomes" id="UP000182409">
    <property type="component" value="Unassembled WGS sequence"/>
</dbReference>
<dbReference type="InterPro" id="IPR010982">
    <property type="entry name" value="Lambda_DNA-bd_dom_sf"/>
</dbReference>
<feature type="domain" description="HTH cro/C1-type" evidence="4">
    <location>
        <begin position="48"/>
        <end position="102"/>
    </location>
</feature>
<dbReference type="SUPFAM" id="SSF47413">
    <property type="entry name" value="lambda repressor-like DNA-binding domains"/>
    <property type="match status" value="1"/>
</dbReference>
<dbReference type="EMBL" id="FNSD01000001">
    <property type="protein sequence ID" value="SEC43448.1"/>
    <property type="molecule type" value="Genomic_DNA"/>
</dbReference>
<keyword evidence="2" id="KW-0238">DNA-binding</keyword>
<dbReference type="GO" id="GO:0003677">
    <property type="term" value="F:DNA binding"/>
    <property type="evidence" value="ECO:0007669"/>
    <property type="project" value="UniProtKB-KW"/>
</dbReference>
<dbReference type="Pfam" id="PF01381">
    <property type="entry name" value="HTH_3"/>
    <property type="match status" value="1"/>
</dbReference>
<dbReference type="PANTHER" id="PTHR46797">
    <property type="entry name" value="HTH-TYPE TRANSCRIPTIONAL REGULATOR"/>
    <property type="match status" value="1"/>
</dbReference>
<sequence>MSTTYIQPNVQSLYANPAAFPRKIVAIPPAVPDRIMHYPVSVRFGKRLRELRTERNLSQARMAKVFGIDRTFISDVERGRKAMSLTTLEIVALGLQISLSDLLRDI</sequence>
<dbReference type="InterPro" id="IPR001387">
    <property type="entry name" value="Cro/C1-type_HTH"/>
</dbReference>
<dbReference type="PROSITE" id="PS50943">
    <property type="entry name" value="HTH_CROC1"/>
    <property type="match status" value="1"/>
</dbReference>
<reference evidence="5 6" key="1">
    <citation type="submission" date="2016-10" db="EMBL/GenBank/DDBJ databases">
        <authorList>
            <person name="de Groot N.N."/>
        </authorList>
    </citation>
    <scope>NUCLEOTIDE SEQUENCE [LARGE SCALE GENOMIC DNA]</scope>
    <source>
        <strain evidence="5 6">AB35.6</strain>
    </source>
</reference>
<gene>
    <name evidence="5" type="ORF">SAMN05443244_3451</name>
</gene>
<organism evidence="5 6">
    <name type="scientific">Terriglobus roseus</name>
    <dbReference type="NCBI Taxonomy" id="392734"/>
    <lineage>
        <taxon>Bacteria</taxon>
        <taxon>Pseudomonadati</taxon>
        <taxon>Acidobacteriota</taxon>
        <taxon>Terriglobia</taxon>
        <taxon>Terriglobales</taxon>
        <taxon>Acidobacteriaceae</taxon>
        <taxon>Terriglobus</taxon>
    </lineage>
</organism>
<protein>
    <submittedName>
        <fullName evidence="5">Helix-turn-helix domain-containing protein</fullName>
    </submittedName>
</protein>
<dbReference type="PANTHER" id="PTHR46797:SF23">
    <property type="entry name" value="HTH-TYPE TRANSCRIPTIONAL REGULATOR SUTR"/>
    <property type="match status" value="1"/>
</dbReference>
<dbReference type="RefSeq" id="WP_212733225.1">
    <property type="nucleotide sequence ID" value="NZ_FNSD01000001.1"/>
</dbReference>
<evidence type="ECO:0000256" key="1">
    <source>
        <dbReference type="ARBA" id="ARBA00023015"/>
    </source>
</evidence>
<evidence type="ECO:0000313" key="5">
    <source>
        <dbReference type="EMBL" id="SEC43448.1"/>
    </source>
</evidence>
<dbReference type="InterPro" id="IPR050807">
    <property type="entry name" value="TransReg_Diox_bact_type"/>
</dbReference>
<evidence type="ECO:0000313" key="6">
    <source>
        <dbReference type="Proteomes" id="UP000182409"/>
    </source>
</evidence>
<dbReference type="Gene3D" id="1.10.260.40">
    <property type="entry name" value="lambda repressor-like DNA-binding domains"/>
    <property type="match status" value="1"/>
</dbReference>
<evidence type="ECO:0000259" key="4">
    <source>
        <dbReference type="PROSITE" id="PS50943"/>
    </source>
</evidence>
<dbReference type="SMART" id="SM00530">
    <property type="entry name" value="HTH_XRE"/>
    <property type="match status" value="1"/>
</dbReference>
<dbReference type="GO" id="GO:0005829">
    <property type="term" value="C:cytosol"/>
    <property type="evidence" value="ECO:0007669"/>
    <property type="project" value="TreeGrafter"/>
</dbReference>
<dbReference type="AlphaFoldDB" id="A0A1H4SH75"/>
<evidence type="ECO:0000256" key="3">
    <source>
        <dbReference type="ARBA" id="ARBA00023163"/>
    </source>
</evidence>
<dbReference type="CDD" id="cd00093">
    <property type="entry name" value="HTH_XRE"/>
    <property type="match status" value="1"/>
</dbReference>
<keyword evidence="1" id="KW-0805">Transcription regulation</keyword>
<proteinExistence type="predicted"/>